<dbReference type="PANTHER" id="PTHR33392:SF6">
    <property type="entry name" value="POLYISOPRENYL-TEICHOIC ACID--PEPTIDOGLYCAN TEICHOIC ACID TRANSFERASE TAGU"/>
    <property type="match status" value="1"/>
</dbReference>
<evidence type="ECO:0000313" key="5">
    <source>
        <dbReference type="Proteomes" id="UP001596549"/>
    </source>
</evidence>
<evidence type="ECO:0000313" key="4">
    <source>
        <dbReference type="EMBL" id="MFC7373042.1"/>
    </source>
</evidence>
<feature type="compositionally biased region" description="Low complexity" evidence="2">
    <location>
        <begin position="332"/>
        <end position="345"/>
    </location>
</feature>
<dbReference type="Proteomes" id="UP001596549">
    <property type="component" value="Unassembled WGS sequence"/>
</dbReference>
<dbReference type="PANTHER" id="PTHR33392">
    <property type="entry name" value="POLYISOPRENYL-TEICHOIC ACID--PEPTIDOGLYCAN TEICHOIC ACID TRANSFERASE TAGU"/>
    <property type="match status" value="1"/>
</dbReference>
<proteinExistence type="inferred from homology"/>
<dbReference type="RefSeq" id="WP_379750609.1">
    <property type="nucleotide sequence ID" value="NZ_JBHTCP010000049.1"/>
</dbReference>
<dbReference type="Gene3D" id="3.40.630.190">
    <property type="entry name" value="LCP protein"/>
    <property type="match status" value="1"/>
</dbReference>
<organism evidence="4 5">
    <name type="scientific">Fictibacillus iocasae</name>
    <dbReference type="NCBI Taxonomy" id="2715437"/>
    <lineage>
        <taxon>Bacteria</taxon>
        <taxon>Bacillati</taxon>
        <taxon>Bacillota</taxon>
        <taxon>Bacilli</taxon>
        <taxon>Bacillales</taxon>
        <taxon>Fictibacillaceae</taxon>
        <taxon>Fictibacillus</taxon>
    </lineage>
</organism>
<evidence type="ECO:0000256" key="2">
    <source>
        <dbReference type="SAM" id="MobiDB-lite"/>
    </source>
</evidence>
<comment type="caution">
    <text evidence="4">The sequence shown here is derived from an EMBL/GenBank/DDBJ whole genome shotgun (WGS) entry which is preliminary data.</text>
</comment>
<gene>
    <name evidence="4" type="ORF">ACFQPF_15485</name>
</gene>
<reference evidence="5" key="1">
    <citation type="journal article" date="2019" name="Int. J. Syst. Evol. Microbiol.">
        <title>The Global Catalogue of Microorganisms (GCM) 10K type strain sequencing project: providing services to taxonomists for standard genome sequencing and annotation.</title>
        <authorList>
            <consortium name="The Broad Institute Genomics Platform"/>
            <consortium name="The Broad Institute Genome Sequencing Center for Infectious Disease"/>
            <person name="Wu L."/>
            <person name="Ma J."/>
        </authorList>
    </citation>
    <scope>NUCLEOTIDE SEQUENCE [LARGE SCALE GENOMIC DNA]</scope>
    <source>
        <strain evidence="5">NBRC 106396</strain>
    </source>
</reference>
<keyword evidence="5" id="KW-1185">Reference proteome</keyword>
<sequence>MDQHNTSRIRRKKIRRSPFKRLMRKLLFLLMVAGLAALAYGGYLFYKAYETADNSFVKLDDPKSDLRLDDVTLGEDPVTILLVGIENYQENDIGRADVIQLIAINPETKETVFVPIPRDTRTYIPAAERKDKINHSYAYGEEGTREKAVMEATEELLDVPIDYFVSTNFEGFEKVVDELGGITVNVPFDFKQPSFKRMIYFKKGEQELNGEEALAFVRMRKQDPRGDIGRNAREQEAVRAIMEKAVSLQSITKADNVLDQLGENVKTNISTREMFALRNFYKTIRNKEFETLHLETYPEYINNVSYLIPRDESKQEITDELKRILEYKESSTSETDSTTTEETTQ</sequence>
<evidence type="ECO:0000256" key="1">
    <source>
        <dbReference type="ARBA" id="ARBA00006068"/>
    </source>
</evidence>
<dbReference type="Pfam" id="PF03816">
    <property type="entry name" value="LytR_cpsA_psr"/>
    <property type="match status" value="1"/>
</dbReference>
<dbReference type="NCBIfam" id="TIGR00350">
    <property type="entry name" value="lytR_cpsA_psr"/>
    <property type="match status" value="1"/>
</dbReference>
<dbReference type="EMBL" id="JBHTCP010000049">
    <property type="protein sequence ID" value="MFC7373042.1"/>
    <property type="molecule type" value="Genomic_DNA"/>
</dbReference>
<feature type="domain" description="Cell envelope-related transcriptional attenuator" evidence="3">
    <location>
        <begin position="95"/>
        <end position="245"/>
    </location>
</feature>
<feature type="region of interest" description="Disordered" evidence="2">
    <location>
        <begin position="325"/>
        <end position="345"/>
    </location>
</feature>
<name>A0ABW2NUM3_9BACL</name>
<protein>
    <submittedName>
        <fullName evidence="4">LCP family protein</fullName>
    </submittedName>
</protein>
<dbReference type="InterPro" id="IPR004474">
    <property type="entry name" value="LytR_CpsA_psr"/>
</dbReference>
<dbReference type="InterPro" id="IPR050922">
    <property type="entry name" value="LytR/CpsA/Psr_CW_biosynth"/>
</dbReference>
<evidence type="ECO:0000259" key="3">
    <source>
        <dbReference type="Pfam" id="PF03816"/>
    </source>
</evidence>
<comment type="similarity">
    <text evidence="1">Belongs to the LytR/CpsA/Psr (LCP) family.</text>
</comment>
<accession>A0ABW2NUM3</accession>